<dbReference type="Gene3D" id="1.10.238.10">
    <property type="entry name" value="EF-hand"/>
    <property type="match status" value="1"/>
</dbReference>
<dbReference type="AlphaFoldDB" id="A0A8S1GT61"/>
<feature type="chain" id="PRO_5035758940" description="EF-hand domain-containing protein" evidence="5">
    <location>
        <begin position="18"/>
        <end position="146"/>
    </location>
</feature>
<accession>A0A8S1GT61</accession>
<reference evidence="7" key="1">
    <citation type="submission" date="2020-10" db="EMBL/GenBank/DDBJ databases">
        <authorList>
            <person name="Kikuchi T."/>
        </authorList>
    </citation>
    <scope>NUCLEOTIDE SEQUENCE</scope>
    <source>
        <strain evidence="7">NKZ352</strain>
    </source>
</reference>
<feature type="compositionally biased region" description="Basic and acidic residues" evidence="4">
    <location>
        <begin position="63"/>
        <end position="79"/>
    </location>
</feature>
<proteinExistence type="predicted"/>
<dbReference type="SUPFAM" id="SSF47473">
    <property type="entry name" value="EF-hand"/>
    <property type="match status" value="1"/>
</dbReference>
<evidence type="ECO:0000256" key="5">
    <source>
        <dbReference type="SAM" id="SignalP"/>
    </source>
</evidence>
<dbReference type="InterPro" id="IPR002048">
    <property type="entry name" value="EF_hand_dom"/>
</dbReference>
<dbReference type="OrthoDB" id="5866555at2759"/>
<dbReference type="GO" id="GO:0005509">
    <property type="term" value="F:calcium ion binding"/>
    <property type="evidence" value="ECO:0007669"/>
    <property type="project" value="InterPro"/>
</dbReference>
<evidence type="ECO:0000256" key="3">
    <source>
        <dbReference type="ARBA" id="ARBA00022837"/>
    </source>
</evidence>
<evidence type="ECO:0000256" key="4">
    <source>
        <dbReference type="SAM" id="MobiDB-lite"/>
    </source>
</evidence>
<dbReference type="InterPro" id="IPR018247">
    <property type="entry name" value="EF_Hand_1_Ca_BS"/>
</dbReference>
<evidence type="ECO:0000313" key="7">
    <source>
        <dbReference type="EMBL" id="CAD6186756.1"/>
    </source>
</evidence>
<keyword evidence="8" id="KW-1185">Reference proteome</keyword>
<keyword evidence="3" id="KW-0106">Calcium</keyword>
<evidence type="ECO:0000259" key="6">
    <source>
        <dbReference type="PROSITE" id="PS50222"/>
    </source>
</evidence>
<name>A0A8S1GT61_9PELO</name>
<evidence type="ECO:0000313" key="8">
    <source>
        <dbReference type="Proteomes" id="UP000835052"/>
    </source>
</evidence>
<feature type="domain" description="EF-hand" evidence="6">
    <location>
        <begin position="99"/>
        <end position="134"/>
    </location>
</feature>
<keyword evidence="2" id="KW-0677">Repeat</keyword>
<feature type="region of interest" description="Disordered" evidence="4">
    <location>
        <begin position="23"/>
        <end position="97"/>
    </location>
</feature>
<dbReference type="PROSITE" id="PS00018">
    <property type="entry name" value="EF_HAND_1"/>
    <property type="match status" value="1"/>
</dbReference>
<dbReference type="PROSITE" id="PS50222">
    <property type="entry name" value="EF_HAND_2"/>
    <property type="match status" value="1"/>
</dbReference>
<gene>
    <name evidence="7" type="ORF">CAUJ_LOCUS2675</name>
</gene>
<sequence>MILRCWAASILLLVVKAHQPNQFPGQNANQPPEIHHQNAAANQQQQHQQNVPPAQQHQQFGGEHARDEHHIKEHLDGKKNPGPQHQNNNQPPPLPSEVELETMIDSILRDDDFNADGFIDYGEFLKAQRIREGEARAQQQNQPPQH</sequence>
<dbReference type="EMBL" id="CAJGYM010000005">
    <property type="protein sequence ID" value="CAD6186756.1"/>
    <property type="molecule type" value="Genomic_DNA"/>
</dbReference>
<dbReference type="PANTHER" id="PTHR23104:SF17">
    <property type="entry name" value="EF-HAND DOMAIN-CONTAINING PROTEIN"/>
    <property type="match status" value="1"/>
</dbReference>
<dbReference type="InterPro" id="IPR052110">
    <property type="entry name" value="MCFD2-like"/>
</dbReference>
<keyword evidence="1 5" id="KW-0732">Signal</keyword>
<evidence type="ECO:0000256" key="2">
    <source>
        <dbReference type="ARBA" id="ARBA00022737"/>
    </source>
</evidence>
<protein>
    <recommendedName>
        <fullName evidence="6">EF-hand domain-containing protein</fullName>
    </recommendedName>
</protein>
<organism evidence="7 8">
    <name type="scientific">Caenorhabditis auriculariae</name>
    <dbReference type="NCBI Taxonomy" id="2777116"/>
    <lineage>
        <taxon>Eukaryota</taxon>
        <taxon>Metazoa</taxon>
        <taxon>Ecdysozoa</taxon>
        <taxon>Nematoda</taxon>
        <taxon>Chromadorea</taxon>
        <taxon>Rhabditida</taxon>
        <taxon>Rhabditina</taxon>
        <taxon>Rhabditomorpha</taxon>
        <taxon>Rhabditoidea</taxon>
        <taxon>Rhabditidae</taxon>
        <taxon>Peloderinae</taxon>
        <taxon>Caenorhabditis</taxon>
    </lineage>
</organism>
<comment type="caution">
    <text evidence="7">The sequence shown here is derived from an EMBL/GenBank/DDBJ whole genome shotgun (WGS) entry which is preliminary data.</text>
</comment>
<dbReference type="InterPro" id="IPR011992">
    <property type="entry name" value="EF-hand-dom_pair"/>
</dbReference>
<dbReference type="Proteomes" id="UP000835052">
    <property type="component" value="Unassembled WGS sequence"/>
</dbReference>
<dbReference type="PANTHER" id="PTHR23104">
    <property type="entry name" value="MULTIPLE COAGULATION FACTOR DEFICIENCY PROTEIN 2 NEURAL STEM CELL DERIVED NEURONAL SURVIVAL PROTEIN"/>
    <property type="match status" value="1"/>
</dbReference>
<feature type="compositionally biased region" description="Low complexity" evidence="4">
    <location>
        <begin position="80"/>
        <end position="89"/>
    </location>
</feature>
<feature type="compositionally biased region" description="Low complexity" evidence="4">
    <location>
        <begin position="37"/>
        <end position="59"/>
    </location>
</feature>
<feature type="signal peptide" evidence="5">
    <location>
        <begin position="1"/>
        <end position="17"/>
    </location>
</feature>
<evidence type="ECO:0000256" key="1">
    <source>
        <dbReference type="ARBA" id="ARBA00022729"/>
    </source>
</evidence>